<reference evidence="3" key="1">
    <citation type="submission" date="2016-03" db="EMBL/GenBank/DDBJ databases">
        <authorList>
            <person name="Ploux O."/>
        </authorList>
    </citation>
    <scope>NUCLEOTIDE SEQUENCE [LARGE SCALE GENOMIC DNA]</scope>
    <source>
        <strain evidence="3">DAU221</strain>
    </source>
</reference>
<sequence length="116" mass="11917">MPVRFTRTLLLVLLLALNGQALAAGCDAEASGKMPMPMDMQGDHQSHCSPAANGDCEAHSGNCDQSCGCCPGHCASALPAGDNRAVAPAGNIQATAYREFSSSPEPEAALRPPIHS</sequence>
<gene>
    <name evidence="3" type="ORF">A3224_12775</name>
    <name evidence="4" type="ORF">OQJ68_04640</name>
</gene>
<keyword evidence="2" id="KW-0732">Signal</keyword>
<evidence type="ECO:0000313" key="4">
    <source>
        <dbReference type="EMBL" id="MCX2801071.1"/>
    </source>
</evidence>
<evidence type="ECO:0000313" key="3">
    <source>
        <dbReference type="EMBL" id="AMX03336.1"/>
    </source>
</evidence>
<accession>A0A143HPB5</accession>
<dbReference type="OrthoDB" id="5737562at2"/>
<reference evidence="5" key="2">
    <citation type="submission" date="2016-03" db="EMBL/GenBank/DDBJ databases">
        <authorList>
            <person name="Lee Y.-S."/>
            <person name="Choi Y.-L."/>
        </authorList>
    </citation>
    <scope>NUCLEOTIDE SEQUENCE [LARGE SCALE GENOMIC DNA]</scope>
    <source>
        <strain evidence="5">DAU221</strain>
    </source>
</reference>
<dbReference type="EMBL" id="JAPHQB010000005">
    <property type="protein sequence ID" value="MCX2801071.1"/>
    <property type="molecule type" value="Genomic_DNA"/>
</dbReference>
<keyword evidence="5" id="KW-1185">Reference proteome</keyword>
<evidence type="ECO:0000256" key="1">
    <source>
        <dbReference type="SAM" id="MobiDB-lite"/>
    </source>
</evidence>
<proteinExistence type="predicted"/>
<organism evidence="3 5">
    <name type="scientific">Microbulbifer thermotolerans</name>
    <dbReference type="NCBI Taxonomy" id="252514"/>
    <lineage>
        <taxon>Bacteria</taxon>
        <taxon>Pseudomonadati</taxon>
        <taxon>Pseudomonadota</taxon>
        <taxon>Gammaproteobacteria</taxon>
        <taxon>Cellvibrionales</taxon>
        <taxon>Microbulbiferaceae</taxon>
        <taxon>Microbulbifer</taxon>
    </lineage>
</organism>
<feature type="region of interest" description="Disordered" evidence="1">
    <location>
        <begin position="97"/>
        <end position="116"/>
    </location>
</feature>
<dbReference type="STRING" id="252514.A3224_12775"/>
<dbReference type="RefSeq" id="WP_067155328.1">
    <property type="nucleotide sequence ID" value="NZ_CP014864.1"/>
</dbReference>
<evidence type="ECO:0000313" key="5">
    <source>
        <dbReference type="Proteomes" id="UP000076077"/>
    </source>
</evidence>
<dbReference type="AlphaFoldDB" id="A0A143HPB5"/>
<dbReference type="Proteomes" id="UP000076077">
    <property type="component" value="Chromosome"/>
</dbReference>
<name>A0A143HPB5_MICTH</name>
<dbReference type="Proteomes" id="UP001209730">
    <property type="component" value="Unassembled WGS sequence"/>
</dbReference>
<protein>
    <submittedName>
        <fullName evidence="3">Uncharacterized protein</fullName>
    </submittedName>
</protein>
<feature type="signal peptide" evidence="2">
    <location>
        <begin position="1"/>
        <end position="23"/>
    </location>
</feature>
<dbReference type="PROSITE" id="PS51257">
    <property type="entry name" value="PROKAR_LIPOPROTEIN"/>
    <property type="match status" value="1"/>
</dbReference>
<dbReference type="GeneID" id="76608917"/>
<dbReference type="KEGG" id="mthd:A3224_12775"/>
<feature type="chain" id="PRO_5007509565" evidence="2">
    <location>
        <begin position="24"/>
        <end position="116"/>
    </location>
</feature>
<dbReference type="EMBL" id="CP014864">
    <property type="protein sequence ID" value="AMX03336.1"/>
    <property type="molecule type" value="Genomic_DNA"/>
</dbReference>
<reference evidence="4" key="3">
    <citation type="submission" date="2022-11" db="EMBL/GenBank/DDBJ databases">
        <title>Chitin-degrading and fungicidal potential of chitinolytic bacterial strains from marine environment of the Pacific Ocean regions.</title>
        <authorList>
            <person name="Pentekhina I."/>
            <person name="Nedashkovskaya O."/>
            <person name="Seitkalieva A."/>
            <person name="Podvolotskaya A."/>
            <person name="Tekutyeva L."/>
            <person name="Balabanova L."/>
        </authorList>
    </citation>
    <scope>NUCLEOTIDE SEQUENCE</scope>
    <source>
        <strain evidence="4">KMM 6838</strain>
    </source>
</reference>
<evidence type="ECO:0000256" key="2">
    <source>
        <dbReference type="SAM" id="SignalP"/>
    </source>
</evidence>